<dbReference type="AlphaFoldDB" id="A0A1T4MEW0"/>
<organism evidence="2 3">
    <name type="scientific">Consotaella salsifontis</name>
    <dbReference type="NCBI Taxonomy" id="1365950"/>
    <lineage>
        <taxon>Bacteria</taxon>
        <taxon>Pseudomonadati</taxon>
        <taxon>Pseudomonadota</taxon>
        <taxon>Alphaproteobacteria</taxon>
        <taxon>Hyphomicrobiales</taxon>
        <taxon>Aurantimonadaceae</taxon>
        <taxon>Consotaella</taxon>
    </lineage>
</organism>
<dbReference type="Proteomes" id="UP000190135">
    <property type="component" value="Unassembled WGS sequence"/>
</dbReference>
<accession>A0A1T4MEW0</accession>
<feature type="region of interest" description="Disordered" evidence="1">
    <location>
        <begin position="38"/>
        <end position="98"/>
    </location>
</feature>
<feature type="compositionally biased region" description="Basic residues" evidence="1">
    <location>
        <begin position="64"/>
        <end position="74"/>
    </location>
</feature>
<sequence length="176" mass="18778">MDEGTPQKMDEALLADRLLAVLRIEMRQLESLYEDFCPDGMSDDADEPPAASVAEDAPATTAKGVRRGSAKTKRAAPSTVAEGPVKAASARTVRRPAGGDLKGRIEAIGQMTRTLEKLLELKQLEALTMRGGGAEDDAETVRLREEMMKRLKAIDARRAVGSSLFAEVAGEPAAGI</sequence>
<evidence type="ECO:0000313" key="3">
    <source>
        <dbReference type="Proteomes" id="UP000190135"/>
    </source>
</evidence>
<dbReference type="RefSeq" id="WP_165690764.1">
    <property type="nucleotide sequence ID" value="NZ_FUXL01000002.1"/>
</dbReference>
<proteinExistence type="predicted"/>
<dbReference type="STRING" id="1365950.SAMN05428963_10292"/>
<keyword evidence="3" id="KW-1185">Reference proteome</keyword>
<feature type="compositionally biased region" description="Acidic residues" evidence="1">
    <location>
        <begin position="38"/>
        <end position="47"/>
    </location>
</feature>
<evidence type="ECO:0000313" key="2">
    <source>
        <dbReference type="EMBL" id="SJZ65569.1"/>
    </source>
</evidence>
<evidence type="ECO:0000256" key="1">
    <source>
        <dbReference type="SAM" id="MobiDB-lite"/>
    </source>
</evidence>
<protein>
    <submittedName>
        <fullName evidence="2">Uncharacterized protein</fullName>
    </submittedName>
</protein>
<gene>
    <name evidence="2" type="ORF">SAMN05428963_10292</name>
</gene>
<dbReference type="EMBL" id="FUXL01000002">
    <property type="protein sequence ID" value="SJZ65569.1"/>
    <property type="molecule type" value="Genomic_DNA"/>
</dbReference>
<reference evidence="2 3" key="1">
    <citation type="submission" date="2017-02" db="EMBL/GenBank/DDBJ databases">
        <authorList>
            <person name="Peterson S.W."/>
        </authorList>
    </citation>
    <scope>NUCLEOTIDE SEQUENCE [LARGE SCALE GENOMIC DNA]</scope>
    <source>
        <strain evidence="2 3">USBA 369</strain>
    </source>
</reference>
<name>A0A1T4MEW0_9HYPH</name>